<gene>
    <name evidence="2" type="ORF">PMAYCL1PPCAC_10192</name>
</gene>
<keyword evidence="3" id="KW-1185">Reference proteome</keyword>
<proteinExistence type="predicted"/>
<feature type="compositionally biased region" description="Basic and acidic residues" evidence="1">
    <location>
        <begin position="231"/>
        <end position="246"/>
    </location>
</feature>
<feature type="compositionally biased region" description="Basic residues" evidence="1">
    <location>
        <begin position="48"/>
        <end position="57"/>
    </location>
</feature>
<feature type="compositionally biased region" description="Acidic residues" evidence="1">
    <location>
        <begin position="134"/>
        <end position="152"/>
    </location>
</feature>
<organism evidence="2 3">
    <name type="scientific">Pristionchus mayeri</name>
    <dbReference type="NCBI Taxonomy" id="1317129"/>
    <lineage>
        <taxon>Eukaryota</taxon>
        <taxon>Metazoa</taxon>
        <taxon>Ecdysozoa</taxon>
        <taxon>Nematoda</taxon>
        <taxon>Chromadorea</taxon>
        <taxon>Rhabditida</taxon>
        <taxon>Rhabditina</taxon>
        <taxon>Diplogasteromorpha</taxon>
        <taxon>Diplogasteroidea</taxon>
        <taxon>Neodiplogasteridae</taxon>
        <taxon>Pristionchus</taxon>
    </lineage>
</organism>
<evidence type="ECO:0000313" key="2">
    <source>
        <dbReference type="EMBL" id="GMR39997.1"/>
    </source>
</evidence>
<evidence type="ECO:0000313" key="3">
    <source>
        <dbReference type="Proteomes" id="UP001328107"/>
    </source>
</evidence>
<feature type="non-terminal residue" evidence="2">
    <location>
        <position position="491"/>
    </location>
</feature>
<dbReference type="AlphaFoldDB" id="A0AAN4ZF05"/>
<protein>
    <submittedName>
        <fullName evidence="2">Uncharacterized protein</fullName>
    </submittedName>
</protein>
<feature type="compositionally biased region" description="Polar residues" evidence="1">
    <location>
        <begin position="441"/>
        <end position="452"/>
    </location>
</feature>
<feature type="non-terminal residue" evidence="2">
    <location>
        <position position="1"/>
    </location>
</feature>
<evidence type="ECO:0000256" key="1">
    <source>
        <dbReference type="SAM" id="MobiDB-lite"/>
    </source>
</evidence>
<feature type="region of interest" description="Disordered" evidence="1">
    <location>
        <begin position="314"/>
        <end position="347"/>
    </location>
</feature>
<feature type="compositionally biased region" description="Low complexity" evidence="1">
    <location>
        <begin position="193"/>
        <end position="219"/>
    </location>
</feature>
<sequence>EFYSNADLRIMAEHLYRVATSNDAEDMRNAGAPRGNKIWEDLEEREKRKTRGQKKCNHSSSSMTSKYRKSFHNKLHNVDGLSGKKVLFLYHKYETELGSIARQIIACKYPGYDVTYREGGTIDSYKRNARTDVDSDTEDDQEVDIDSDEESTGAEVGQRASEKNGRVKQEHNVRGAKAKKEEVSDPAADREASAAARQRQPPTTAAAKPEPTSPASAATVVEGPKHQPGVGEKEAAPEARKRKFDDADAAAAVQNRQPPTAAAAIVVKPEPVSPASTAVATAVERPKILPGVKEMEAEPEARKRKLVDADVARKAVKTEAKTPAAREREEQRQRARGAADTDSNAEAAGGWLESDAAAAPAATAAEESGEQLKARLRGLFVQQEGGPSETEVARELLRIIEVPVTPRNIRIVAKAKAMAAGNFEAENDAPVQGPDDDDSGENTNNVHESGAQSTAANVLAVLETLNANGELINAMTRVVSRVKAMGEEEYE</sequence>
<name>A0AAN4ZF05_9BILA</name>
<comment type="caution">
    <text evidence="2">The sequence shown here is derived from an EMBL/GenBank/DDBJ whole genome shotgun (WGS) entry which is preliminary data.</text>
</comment>
<dbReference type="Proteomes" id="UP001328107">
    <property type="component" value="Unassembled WGS sequence"/>
</dbReference>
<feature type="region of interest" description="Disordered" evidence="1">
    <location>
        <begin position="45"/>
        <end position="66"/>
    </location>
</feature>
<feature type="region of interest" description="Disordered" evidence="1">
    <location>
        <begin position="426"/>
        <end position="452"/>
    </location>
</feature>
<dbReference type="EMBL" id="BTRK01000003">
    <property type="protein sequence ID" value="GMR39997.1"/>
    <property type="molecule type" value="Genomic_DNA"/>
</dbReference>
<accession>A0AAN4ZF05</accession>
<feature type="compositionally biased region" description="Basic and acidic residues" evidence="1">
    <location>
        <begin position="314"/>
        <end position="339"/>
    </location>
</feature>
<feature type="region of interest" description="Disordered" evidence="1">
    <location>
        <begin position="127"/>
        <end position="265"/>
    </location>
</feature>
<feature type="compositionally biased region" description="Basic and acidic residues" evidence="1">
    <location>
        <begin position="160"/>
        <end position="192"/>
    </location>
</feature>
<reference evidence="3" key="1">
    <citation type="submission" date="2022-10" db="EMBL/GenBank/DDBJ databases">
        <title>Genome assembly of Pristionchus species.</title>
        <authorList>
            <person name="Yoshida K."/>
            <person name="Sommer R.J."/>
        </authorList>
    </citation>
    <scope>NUCLEOTIDE SEQUENCE [LARGE SCALE GENOMIC DNA]</scope>
    <source>
        <strain evidence="3">RS5460</strain>
    </source>
</reference>